<evidence type="ECO:0000313" key="2">
    <source>
        <dbReference type="Proteomes" id="UP001218423"/>
    </source>
</evidence>
<gene>
    <name evidence="1" type="ORF">P5S46_16075</name>
</gene>
<dbReference type="Proteomes" id="UP001218423">
    <property type="component" value="Chromosome"/>
</dbReference>
<dbReference type="EMBL" id="CP120942">
    <property type="protein sequence ID" value="WFF97160.1"/>
    <property type="molecule type" value="Genomic_DNA"/>
</dbReference>
<accession>A0AAJ6CQZ2</accession>
<sequence>MLTAIMLFTAACNVYLLLQLRRSTRLLEASHASLLAAVSRLKARQVAVEKVVIVPSSITGTLSRGATVESNYPYRH</sequence>
<proteinExistence type="predicted"/>
<reference evidence="1" key="1">
    <citation type="submission" date="2023-03" db="EMBL/GenBank/DDBJ databases">
        <title>Aeromonas caviae strain AC1520.</title>
        <authorList>
            <person name="Xie T."/>
            <person name="Zhang Q."/>
            <person name="Deng J."/>
            <person name="Li X."/>
        </authorList>
    </citation>
    <scope>NUCLEOTIDE SEQUENCE</scope>
    <source>
        <strain evidence="1">AC1520</strain>
    </source>
</reference>
<dbReference type="RefSeq" id="WP_277856200.1">
    <property type="nucleotide sequence ID" value="NZ_CP120942.1"/>
</dbReference>
<dbReference type="AlphaFoldDB" id="A0AAJ6CQZ2"/>
<protein>
    <submittedName>
        <fullName evidence="1">Uncharacterized protein</fullName>
    </submittedName>
</protein>
<name>A0AAJ6CQZ2_AERCA</name>
<organism evidence="1 2">
    <name type="scientific">Aeromonas caviae</name>
    <name type="common">Aeromonas punctata</name>
    <dbReference type="NCBI Taxonomy" id="648"/>
    <lineage>
        <taxon>Bacteria</taxon>
        <taxon>Pseudomonadati</taxon>
        <taxon>Pseudomonadota</taxon>
        <taxon>Gammaproteobacteria</taxon>
        <taxon>Aeromonadales</taxon>
        <taxon>Aeromonadaceae</taxon>
        <taxon>Aeromonas</taxon>
    </lineage>
</organism>
<evidence type="ECO:0000313" key="1">
    <source>
        <dbReference type="EMBL" id="WFF97160.1"/>
    </source>
</evidence>